<gene>
    <name evidence="1" type="ORF">MUG09_06610</name>
</gene>
<reference evidence="2" key="1">
    <citation type="journal article" date="2024" name="J Bioinform Genom">
        <title>Complete genome sequence of the type strain bacterium Sphaerochaeta associata GLS2t (VKM B-2742)t.</title>
        <authorList>
            <person name="Troshina O.Y."/>
            <person name="Tepeeva A.N."/>
            <person name="Arzamasceva V.O."/>
            <person name="Whitman W.B."/>
            <person name="Varghese N."/>
            <person name="Shapiro N."/>
            <person name="Woyke T."/>
            <person name="Kripides N.C."/>
            <person name="Vasilenko O.V."/>
        </authorList>
    </citation>
    <scope>NUCLEOTIDE SEQUENCE [LARGE SCALE GENOMIC DNA]</scope>
    <source>
        <strain evidence="2">GLS2T</strain>
    </source>
</reference>
<dbReference type="Proteomes" id="UP000829708">
    <property type="component" value="Chromosome"/>
</dbReference>
<sequence length="356" mass="39779">MFSLIFFLCTSLWSAVEATYVPEPMLRFYRGKGQGPYFMEASPNDTSATYFVAHLGTLTFHSTDGQLFDPRMINISTNVNFVFYGPMDNGPENSVFRLASAYRNNNKEEWMRLDHGDNVNPLTNISGNINSTTYEVRIYLISDQSANRYIYNATYTWVSGDFGGFNVQTKKTTNTNTYDFIPVNGQVIPENGDPPAAPAPFLATGTAVPEPLPYGPPVYHTKYDFSIVKKPDFILTDAYTNNISIATANLQLVGTDPDKYDYKVQVKFTGANDTPDYFRLQHKDASPAFVYFIPYSLVFGGIAIQPSVSYDWLNLDKVNINSKDISVRIPTVSQAIAERAVEGTYVDTITVTITPL</sequence>
<dbReference type="EMBL" id="CP094929">
    <property type="protein sequence ID" value="UOM52434.1"/>
    <property type="molecule type" value="Genomic_DNA"/>
</dbReference>
<organism evidence="1 2">
    <name type="scientific">Sphaerochaeta associata</name>
    <dbReference type="NCBI Taxonomy" id="1129264"/>
    <lineage>
        <taxon>Bacteria</taxon>
        <taxon>Pseudomonadati</taxon>
        <taxon>Spirochaetota</taxon>
        <taxon>Spirochaetia</taxon>
        <taxon>Spirochaetales</taxon>
        <taxon>Sphaerochaetaceae</taxon>
        <taxon>Sphaerochaeta</taxon>
    </lineage>
</organism>
<name>A0ABY4DH85_9SPIR</name>
<keyword evidence="2" id="KW-1185">Reference proteome</keyword>
<dbReference type="RefSeq" id="WP_244774737.1">
    <property type="nucleotide sequence ID" value="NZ_CP094929.1"/>
</dbReference>
<evidence type="ECO:0000313" key="2">
    <source>
        <dbReference type="Proteomes" id="UP000829708"/>
    </source>
</evidence>
<protein>
    <submittedName>
        <fullName evidence="1">Uncharacterized protein</fullName>
    </submittedName>
</protein>
<proteinExistence type="predicted"/>
<evidence type="ECO:0000313" key="1">
    <source>
        <dbReference type="EMBL" id="UOM52434.1"/>
    </source>
</evidence>
<accession>A0ABY4DH85</accession>